<dbReference type="AlphaFoldDB" id="A0A518RHB7"/>
<dbReference type="Proteomes" id="UP000318055">
    <property type="component" value="Chromosome"/>
</dbReference>
<protein>
    <submittedName>
        <fullName evidence="2">Uncharacterized protein</fullName>
    </submittedName>
</protein>
<evidence type="ECO:0000256" key="1">
    <source>
        <dbReference type="SAM" id="MobiDB-lite"/>
    </source>
</evidence>
<feature type="region of interest" description="Disordered" evidence="1">
    <location>
        <begin position="20"/>
        <end position="79"/>
    </location>
</feature>
<gene>
    <name evidence="2" type="ORF">FPZ54_13135</name>
</gene>
<dbReference type="KEGG" id="ssua:FPZ54_13135"/>
<sequence length="79" mass="8401">MRTVILILAAATLAACGNRGELKPEAGSSLPPAPYGAVATPKAGELMTPPPQTRPTRSDEVLRSSEERRSDEFELPPQT</sequence>
<evidence type="ECO:0000313" key="2">
    <source>
        <dbReference type="EMBL" id="QDX26857.1"/>
    </source>
</evidence>
<organism evidence="2 3">
    <name type="scientific">Sphingomonas suaedae</name>
    <dbReference type="NCBI Taxonomy" id="2599297"/>
    <lineage>
        <taxon>Bacteria</taxon>
        <taxon>Pseudomonadati</taxon>
        <taxon>Pseudomonadota</taxon>
        <taxon>Alphaproteobacteria</taxon>
        <taxon>Sphingomonadales</taxon>
        <taxon>Sphingomonadaceae</taxon>
        <taxon>Sphingomonas</taxon>
    </lineage>
</organism>
<dbReference type="PROSITE" id="PS51257">
    <property type="entry name" value="PROKAR_LIPOPROTEIN"/>
    <property type="match status" value="1"/>
</dbReference>
<evidence type="ECO:0000313" key="3">
    <source>
        <dbReference type="Proteomes" id="UP000318055"/>
    </source>
</evidence>
<accession>A0A518RHB7</accession>
<dbReference type="RefSeq" id="WP_145847866.1">
    <property type="nucleotide sequence ID" value="NZ_CP042239.1"/>
</dbReference>
<feature type="compositionally biased region" description="Basic and acidic residues" evidence="1">
    <location>
        <begin position="56"/>
        <end position="72"/>
    </location>
</feature>
<keyword evidence="3" id="KW-1185">Reference proteome</keyword>
<name>A0A518RHB7_9SPHN</name>
<reference evidence="2 3" key="1">
    <citation type="submission" date="2019-07" db="EMBL/GenBank/DDBJ databases">
        <title>Sphingomonas alkalisoli sp. nov., isolated from rhizosphere soil of Suaedae salsa.</title>
        <authorList>
            <person name="Zhang H."/>
            <person name="Xu L."/>
            <person name="Zhang J.-X."/>
            <person name="Sun J.-Q."/>
        </authorList>
    </citation>
    <scope>NUCLEOTIDE SEQUENCE [LARGE SCALE GENOMIC DNA]</scope>
    <source>
        <strain evidence="2 3">XS-10</strain>
    </source>
</reference>
<dbReference type="EMBL" id="CP042239">
    <property type="protein sequence ID" value="QDX26857.1"/>
    <property type="molecule type" value="Genomic_DNA"/>
</dbReference>
<dbReference type="OrthoDB" id="7596860at2"/>
<proteinExistence type="predicted"/>